<evidence type="ECO:0000256" key="1">
    <source>
        <dbReference type="SAM" id="Phobius"/>
    </source>
</evidence>
<evidence type="ECO:0000313" key="3">
    <source>
        <dbReference type="Proteomes" id="UP000782705"/>
    </source>
</evidence>
<organism evidence="2 3">
    <name type="scientific">Candidatus Enterococcus willemsii</name>
    <dbReference type="NCBI Taxonomy" id="1857215"/>
    <lineage>
        <taxon>Bacteria</taxon>
        <taxon>Bacillati</taxon>
        <taxon>Bacillota</taxon>
        <taxon>Bacilli</taxon>
        <taxon>Lactobacillales</taxon>
        <taxon>Enterococcaceae</taxon>
        <taxon>Enterococcus</taxon>
    </lineage>
</organism>
<proteinExistence type="predicted"/>
<dbReference type="RefSeq" id="WP_161902193.1">
    <property type="nucleotide sequence ID" value="NZ_MAEL01000040.1"/>
</dbReference>
<keyword evidence="1" id="KW-1133">Transmembrane helix</keyword>
<dbReference type="CDD" id="cd09911">
    <property type="entry name" value="Lin0431_like"/>
    <property type="match status" value="1"/>
</dbReference>
<comment type="caution">
    <text evidence="2">The sequence shown here is derived from an EMBL/GenBank/DDBJ whole genome shotgun (WGS) entry which is preliminary data.</text>
</comment>
<reference evidence="2 3" key="1">
    <citation type="submission" date="2016-06" db="EMBL/GenBank/DDBJ databases">
        <title>Four novel species of enterococci isolated from chicken manure.</title>
        <authorList>
            <person name="Van Tyne D."/>
        </authorList>
    </citation>
    <scope>NUCLEOTIDE SEQUENCE [LARGE SCALE GENOMIC DNA]</scope>
    <source>
        <strain evidence="2 3">CU12B</strain>
    </source>
</reference>
<sequence length="134" mass="15510">MLKQAHVKPFDIVLICGLILCSFLPHFLFIHYQKQEPLTNDNARYAVIRIDGKEVDRFNLDTQKNMEKTYHPTDEQYNIIQIKDGKIRVREDNSPDQIAVKTGWISTNGETSICLPHKLVIEVQQKNAKDAFVN</sequence>
<keyword evidence="1" id="KW-0472">Membrane</keyword>
<dbReference type="InterPro" id="IPR038690">
    <property type="entry name" value="NusG_2_sf"/>
</dbReference>
<evidence type="ECO:0008006" key="4">
    <source>
        <dbReference type="Google" id="ProtNLM"/>
    </source>
</evidence>
<keyword evidence="3" id="KW-1185">Reference proteome</keyword>
<dbReference type="Gene3D" id="2.60.320.10">
    <property type="entry name" value="N-utilization substance G protein NusG, insert domain"/>
    <property type="match status" value="1"/>
</dbReference>
<evidence type="ECO:0000313" key="2">
    <source>
        <dbReference type="EMBL" id="KAF1303466.1"/>
    </source>
</evidence>
<accession>A0ABQ6YYY5</accession>
<protein>
    <recommendedName>
        <fullName evidence="4">NusG domain-containing protein</fullName>
    </recommendedName>
</protein>
<dbReference type="Proteomes" id="UP000782705">
    <property type="component" value="Unassembled WGS sequence"/>
</dbReference>
<dbReference type="Pfam" id="PF07009">
    <property type="entry name" value="NusG_II"/>
    <property type="match status" value="1"/>
</dbReference>
<name>A0ABQ6YYY5_9ENTE</name>
<keyword evidence="1" id="KW-0812">Transmembrane</keyword>
<feature type="transmembrane region" description="Helical" evidence="1">
    <location>
        <begin position="12"/>
        <end position="32"/>
    </location>
</feature>
<gene>
    <name evidence="2" type="ORF">BAU17_12205</name>
</gene>
<dbReference type="EMBL" id="MAEL01000040">
    <property type="protein sequence ID" value="KAF1303466.1"/>
    <property type="molecule type" value="Genomic_DNA"/>
</dbReference>